<comment type="subcellular location">
    <subcellularLocation>
        <location evidence="1">Membrane</location>
        <topology evidence="1">Multi-pass membrane protein</topology>
    </subcellularLocation>
</comment>
<feature type="transmembrane region" description="Helical" evidence="6">
    <location>
        <begin position="97"/>
        <end position="126"/>
    </location>
</feature>
<dbReference type="PANTHER" id="PTHR30354">
    <property type="entry name" value="GNT FAMILY GLUCONATE TRANSPORTER"/>
    <property type="match status" value="1"/>
</dbReference>
<accession>A0ABU3U1C0</accession>
<gene>
    <name evidence="8" type="ORF">RX402_11230</name>
</gene>
<dbReference type="InterPro" id="IPR003474">
    <property type="entry name" value="Glcn_transporter"/>
</dbReference>
<sequence>MLGFVGLIVSVVLFILLTFRGWNMAVASVLSSVLILLFNRMDLFKGFAESYTLGFSEFAGSWWLLFLLGTTFGRYMQDMGLSDAMARVIYARFRGRVILAVLAVSFVLSYGGIGTFVIAFTVYPIASRLFQEANISRNLLPAVMLFCPTTMCMTMLPGTPSIQNMIPTSFLGTSIYAAPLFGTVAAALTGVIGYLYFWYTTAAKQPVGTGPSVAGKMKSAPADYLSFLPCICLWGVAFFLNRVGIESRAAVAAAMAAAIGVCIVLKRPGVSVQKSINEGSMQGLKTLAATSCIMGYGALVQSTDGFRLCLQQLLRISTSPVLTSILAINVIAAVTGSSTASLQLYYKLFSGQIAQITFSKELIHRITAIASGGLDSMPYATGVAIANELAKTSLRDTYRYVFITCAMIPLAVLGVLLLLLNVWV</sequence>
<dbReference type="Proteomes" id="UP001263246">
    <property type="component" value="Unassembled WGS sequence"/>
</dbReference>
<feature type="transmembrane region" description="Helical" evidence="6">
    <location>
        <begin position="55"/>
        <end position="76"/>
    </location>
</feature>
<name>A0ABU3U1C0_9FIRM</name>
<feature type="transmembrane region" description="Helical" evidence="6">
    <location>
        <begin position="219"/>
        <end position="240"/>
    </location>
</feature>
<protein>
    <recommendedName>
        <fullName evidence="7">Citrate transporter-like domain-containing protein</fullName>
    </recommendedName>
</protein>
<evidence type="ECO:0000256" key="5">
    <source>
        <dbReference type="ARBA" id="ARBA00023136"/>
    </source>
</evidence>
<proteinExistence type="predicted"/>
<comment type="caution">
    <text evidence="8">The sequence shown here is derived from an EMBL/GenBank/DDBJ whole genome shotgun (WGS) entry which is preliminary data.</text>
</comment>
<dbReference type="InterPro" id="IPR004680">
    <property type="entry name" value="Cit_transptr-like_dom"/>
</dbReference>
<keyword evidence="4 6" id="KW-1133">Transmembrane helix</keyword>
<feature type="transmembrane region" description="Helical" evidence="6">
    <location>
        <begin position="400"/>
        <end position="423"/>
    </location>
</feature>
<dbReference type="RefSeq" id="WP_249238151.1">
    <property type="nucleotide sequence ID" value="NZ_CP094473.1"/>
</dbReference>
<evidence type="ECO:0000256" key="3">
    <source>
        <dbReference type="ARBA" id="ARBA00022692"/>
    </source>
</evidence>
<feature type="domain" description="Citrate transporter-like" evidence="7">
    <location>
        <begin position="14"/>
        <end position="248"/>
    </location>
</feature>
<feature type="transmembrane region" description="Helical" evidence="6">
    <location>
        <begin position="249"/>
        <end position="266"/>
    </location>
</feature>
<evidence type="ECO:0000256" key="4">
    <source>
        <dbReference type="ARBA" id="ARBA00022989"/>
    </source>
</evidence>
<feature type="transmembrane region" description="Helical" evidence="6">
    <location>
        <begin position="176"/>
        <end position="199"/>
    </location>
</feature>
<keyword evidence="5 6" id="KW-0472">Membrane</keyword>
<reference evidence="8 9" key="1">
    <citation type="submission" date="2023-10" db="EMBL/GenBank/DDBJ databases">
        <title>Host Genetic Regulation of Human Gut Microbial Structural Variation.</title>
        <authorList>
            <person name="Harmsen H.J.M."/>
        </authorList>
    </citation>
    <scope>NUCLEOTIDE SEQUENCE [LARGE SCALE GENOMIC DNA]</scope>
    <source>
        <strain evidence="8 9">HTF-F</strain>
    </source>
</reference>
<keyword evidence="2" id="KW-0813">Transport</keyword>
<dbReference type="Pfam" id="PF03600">
    <property type="entry name" value="CitMHS"/>
    <property type="match status" value="1"/>
</dbReference>
<dbReference type="PANTHER" id="PTHR30354:SF7">
    <property type="entry name" value="BLL7963 PROTEIN"/>
    <property type="match status" value="1"/>
</dbReference>
<organism evidence="8 9">
    <name type="scientific">Faecalibacterium wellingii</name>
    <dbReference type="NCBI Taxonomy" id="2929491"/>
    <lineage>
        <taxon>Bacteria</taxon>
        <taxon>Bacillati</taxon>
        <taxon>Bacillota</taxon>
        <taxon>Clostridia</taxon>
        <taxon>Eubacteriales</taxon>
        <taxon>Oscillospiraceae</taxon>
        <taxon>Faecalibacterium</taxon>
    </lineage>
</organism>
<evidence type="ECO:0000259" key="7">
    <source>
        <dbReference type="Pfam" id="PF03600"/>
    </source>
</evidence>
<dbReference type="EMBL" id="JAWHPR010000006">
    <property type="protein sequence ID" value="MDU8689303.1"/>
    <property type="molecule type" value="Genomic_DNA"/>
</dbReference>
<evidence type="ECO:0000256" key="2">
    <source>
        <dbReference type="ARBA" id="ARBA00022448"/>
    </source>
</evidence>
<evidence type="ECO:0000256" key="6">
    <source>
        <dbReference type="SAM" id="Phobius"/>
    </source>
</evidence>
<keyword evidence="3 6" id="KW-0812">Transmembrane</keyword>
<evidence type="ECO:0000256" key="1">
    <source>
        <dbReference type="ARBA" id="ARBA00004141"/>
    </source>
</evidence>
<evidence type="ECO:0000313" key="8">
    <source>
        <dbReference type="EMBL" id="MDU8689303.1"/>
    </source>
</evidence>
<evidence type="ECO:0000313" key="9">
    <source>
        <dbReference type="Proteomes" id="UP001263246"/>
    </source>
</evidence>
<keyword evidence="9" id="KW-1185">Reference proteome</keyword>